<dbReference type="PANTHER" id="PTHR33307">
    <property type="entry name" value="ALPHA-RHAMNOSIDASE (EUROFUNG)"/>
    <property type="match status" value="1"/>
</dbReference>
<dbReference type="Pfam" id="PF17389">
    <property type="entry name" value="Bac_rhamnosid6H"/>
    <property type="match status" value="1"/>
</dbReference>
<dbReference type="AlphaFoldDB" id="X0S2P2"/>
<comment type="caution">
    <text evidence="6">The sequence shown here is derived from an EMBL/GenBank/DDBJ whole genome shotgun (WGS) entry which is preliminary data.</text>
</comment>
<protein>
    <recommendedName>
        <fullName evidence="2">alpha-L-rhamnosidase</fullName>
        <ecNumber evidence="2">3.2.1.40</ecNumber>
    </recommendedName>
</protein>
<organism evidence="6">
    <name type="scientific">marine sediment metagenome</name>
    <dbReference type="NCBI Taxonomy" id="412755"/>
    <lineage>
        <taxon>unclassified sequences</taxon>
        <taxon>metagenomes</taxon>
        <taxon>ecological metagenomes</taxon>
    </lineage>
</organism>
<reference evidence="6" key="1">
    <citation type="journal article" date="2014" name="Front. Microbiol.">
        <title>High frequency of phylogenetically diverse reductive dehalogenase-homologous genes in deep subseafloor sedimentary metagenomes.</title>
        <authorList>
            <person name="Kawai M."/>
            <person name="Futagami T."/>
            <person name="Toyoda A."/>
            <person name="Takaki Y."/>
            <person name="Nishi S."/>
            <person name="Hori S."/>
            <person name="Arai W."/>
            <person name="Tsubouchi T."/>
            <person name="Morono Y."/>
            <person name="Uchiyama I."/>
            <person name="Ito T."/>
            <person name="Fujiyama A."/>
            <person name="Inagaki F."/>
            <person name="Takami H."/>
        </authorList>
    </citation>
    <scope>NUCLEOTIDE SEQUENCE</scope>
    <source>
        <strain evidence="6">Expedition CK06-06</strain>
    </source>
</reference>
<evidence type="ECO:0000259" key="4">
    <source>
        <dbReference type="Pfam" id="PF17389"/>
    </source>
</evidence>
<dbReference type="Gene3D" id="1.50.10.10">
    <property type="match status" value="1"/>
</dbReference>
<dbReference type="InterPro" id="IPR008928">
    <property type="entry name" value="6-hairpin_glycosidase_sf"/>
</dbReference>
<comment type="catalytic activity">
    <reaction evidence="1">
        <text>Hydrolysis of terminal non-reducing alpha-L-rhamnose residues in alpha-L-rhamnosides.</text>
        <dbReference type="EC" id="3.2.1.40"/>
    </reaction>
</comment>
<proteinExistence type="predicted"/>
<sequence>LQGGATTLWEHWEFSDNTYSHNHPMFGSVSAWFYESLAGIRPHPEAVGFDRIVTKPKVAGGVTWVKAHYDSVRGRVKSHWSVREGRFYLDLAIPVGTTATVYIPAERMEDVLEGTAPAENAEGVRFLRMEDGAAVFEVDSGSYTFVATRVRD</sequence>
<accession>X0S2P2</accession>
<feature type="domain" description="Alpha-L-rhamnosidase C-terminal" evidence="5">
    <location>
        <begin position="39"/>
        <end position="111"/>
    </location>
</feature>
<keyword evidence="3" id="KW-0378">Hydrolase</keyword>
<evidence type="ECO:0000313" key="6">
    <source>
        <dbReference type="EMBL" id="GAF75358.1"/>
    </source>
</evidence>
<dbReference type="InterPro" id="IPR012341">
    <property type="entry name" value="6hp_glycosidase-like_sf"/>
</dbReference>
<name>X0S2P2_9ZZZZ</name>
<dbReference type="SUPFAM" id="SSF48208">
    <property type="entry name" value="Six-hairpin glycosidases"/>
    <property type="match status" value="1"/>
</dbReference>
<dbReference type="GO" id="GO:0005975">
    <property type="term" value="P:carbohydrate metabolic process"/>
    <property type="evidence" value="ECO:0007669"/>
    <property type="project" value="InterPro"/>
</dbReference>
<dbReference type="InterPro" id="IPR035396">
    <property type="entry name" value="Bac_rhamnosid6H"/>
</dbReference>
<feature type="domain" description="Alpha-L-rhamnosidase six-hairpin glycosidase" evidence="4">
    <location>
        <begin position="2"/>
        <end position="36"/>
    </location>
</feature>
<evidence type="ECO:0000256" key="1">
    <source>
        <dbReference type="ARBA" id="ARBA00001445"/>
    </source>
</evidence>
<feature type="non-terminal residue" evidence="6">
    <location>
        <position position="1"/>
    </location>
</feature>
<dbReference type="EC" id="3.2.1.40" evidence="2"/>
<evidence type="ECO:0000256" key="3">
    <source>
        <dbReference type="ARBA" id="ARBA00022801"/>
    </source>
</evidence>
<dbReference type="InterPro" id="IPR035398">
    <property type="entry name" value="Bac_rhamnosid_C"/>
</dbReference>
<evidence type="ECO:0000256" key="2">
    <source>
        <dbReference type="ARBA" id="ARBA00012652"/>
    </source>
</evidence>
<dbReference type="Pfam" id="PF17390">
    <property type="entry name" value="Bac_rhamnosid_C"/>
    <property type="match status" value="1"/>
</dbReference>
<dbReference type="EMBL" id="BARS01004255">
    <property type="protein sequence ID" value="GAF75358.1"/>
    <property type="molecule type" value="Genomic_DNA"/>
</dbReference>
<dbReference type="PANTHER" id="PTHR33307:SF11">
    <property type="entry name" value="ALPHA-L-RHAMNOSIDASE"/>
    <property type="match status" value="1"/>
</dbReference>
<dbReference type="Gene3D" id="2.60.420.10">
    <property type="entry name" value="Maltose phosphorylase, domain 3"/>
    <property type="match status" value="1"/>
</dbReference>
<dbReference type="InterPro" id="IPR016007">
    <property type="entry name" value="Alpha_rhamnosid"/>
</dbReference>
<gene>
    <name evidence="6" type="ORF">S01H1_08289</name>
</gene>
<dbReference type="GO" id="GO:0030596">
    <property type="term" value="F:alpha-L-rhamnosidase activity"/>
    <property type="evidence" value="ECO:0007669"/>
    <property type="project" value="UniProtKB-EC"/>
</dbReference>
<evidence type="ECO:0000259" key="5">
    <source>
        <dbReference type="Pfam" id="PF17390"/>
    </source>
</evidence>